<evidence type="ECO:0000259" key="2">
    <source>
        <dbReference type="Pfam" id="PF00534"/>
    </source>
</evidence>
<feature type="domain" description="Glycosyl transferase family 1" evidence="2">
    <location>
        <begin position="172"/>
        <end position="332"/>
    </location>
</feature>
<dbReference type="RefSeq" id="WP_379191547.1">
    <property type="nucleotide sequence ID" value="NZ_JBHSOW010000106.1"/>
</dbReference>
<dbReference type="EC" id="2.4.-.-" evidence="3"/>
<accession>A0ABW0W6J5</accession>
<evidence type="ECO:0000256" key="1">
    <source>
        <dbReference type="ARBA" id="ARBA00022679"/>
    </source>
</evidence>
<sequence length="354" mass="40862">MKKICLIGQFPPPIHGLSKALQTIINSKQFNDKYLLTYVDIKDNKRIASHMTEVGRADADIYYFTISQTKFGNLRDMFILWRLLKKKKKVVIHYHGGYYKELYKQFNPIQRMMNKKLISQIDIMIVLSKGLIDLFTGVINPQKIRICENCIEDDVLLSEREFTNKVNLLKQGKEQLEVIYLSNFIKSKGYFDILQAANQLKDQNVIFHFAGKFFSEADKEEFLDYVKQNRLENVVRYHGVVMGEQKKNLLIQSDVFALPTYYPNEGQPISIIEAMGNGLTIISTNHAGIPDIVSSDNGYLIKPQSPEDIAAVIQNLLQDRSKLTTFAQQNRKTALTKFKESDYINRLEVIMDEV</sequence>
<reference evidence="4" key="1">
    <citation type="journal article" date="2019" name="Int. J. Syst. Evol. Microbiol.">
        <title>The Global Catalogue of Microorganisms (GCM) 10K type strain sequencing project: providing services to taxonomists for standard genome sequencing and annotation.</title>
        <authorList>
            <consortium name="The Broad Institute Genomics Platform"/>
            <consortium name="The Broad Institute Genome Sequencing Center for Infectious Disease"/>
            <person name="Wu L."/>
            <person name="Ma J."/>
        </authorList>
    </citation>
    <scope>NUCLEOTIDE SEQUENCE [LARGE SCALE GENOMIC DNA]</scope>
    <source>
        <strain evidence="4">CGMCC 1.3240</strain>
    </source>
</reference>
<protein>
    <submittedName>
        <fullName evidence="3">Glycosyltransferase family 4 protein</fullName>
        <ecNumber evidence="3">2.4.-.-</ecNumber>
    </submittedName>
</protein>
<dbReference type="Proteomes" id="UP001596047">
    <property type="component" value="Unassembled WGS sequence"/>
</dbReference>
<dbReference type="Gene3D" id="3.40.50.2000">
    <property type="entry name" value="Glycogen Phosphorylase B"/>
    <property type="match status" value="2"/>
</dbReference>
<keyword evidence="4" id="KW-1185">Reference proteome</keyword>
<dbReference type="Pfam" id="PF00534">
    <property type="entry name" value="Glycos_transf_1"/>
    <property type="match status" value="1"/>
</dbReference>
<organism evidence="3 4">
    <name type="scientific">Paenibacillus solisilvae</name>
    <dbReference type="NCBI Taxonomy" id="2486751"/>
    <lineage>
        <taxon>Bacteria</taxon>
        <taxon>Bacillati</taxon>
        <taxon>Bacillota</taxon>
        <taxon>Bacilli</taxon>
        <taxon>Bacillales</taxon>
        <taxon>Paenibacillaceae</taxon>
        <taxon>Paenibacillus</taxon>
    </lineage>
</organism>
<dbReference type="PANTHER" id="PTHR46401:SF2">
    <property type="entry name" value="GLYCOSYLTRANSFERASE WBBK-RELATED"/>
    <property type="match status" value="1"/>
</dbReference>
<dbReference type="SUPFAM" id="SSF53756">
    <property type="entry name" value="UDP-Glycosyltransferase/glycogen phosphorylase"/>
    <property type="match status" value="1"/>
</dbReference>
<evidence type="ECO:0000313" key="3">
    <source>
        <dbReference type="EMBL" id="MFC5652892.1"/>
    </source>
</evidence>
<dbReference type="CDD" id="cd03801">
    <property type="entry name" value="GT4_PimA-like"/>
    <property type="match status" value="1"/>
</dbReference>
<dbReference type="EMBL" id="JBHSOW010000106">
    <property type="protein sequence ID" value="MFC5652892.1"/>
    <property type="molecule type" value="Genomic_DNA"/>
</dbReference>
<evidence type="ECO:0000313" key="4">
    <source>
        <dbReference type="Proteomes" id="UP001596047"/>
    </source>
</evidence>
<keyword evidence="3" id="KW-0328">Glycosyltransferase</keyword>
<gene>
    <name evidence="3" type="ORF">ACFPYJ_28065</name>
</gene>
<dbReference type="PANTHER" id="PTHR46401">
    <property type="entry name" value="GLYCOSYLTRANSFERASE WBBK-RELATED"/>
    <property type="match status" value="1"/>
</dbReference>
<comment type="caution">
    <text evidence="3">The sequence shown here is derived from an EMBL/GenBank/DDBJ whole genome shotgun (WGS) entry which is preliminary data.</text>
</comment>
<proteinExistence type="predicted"/>
<dbReference type="InterPro" id="IPR001296">
    <property type="entry name" value="Glyco_trans_1"/>
</dbReference>
<name>A0ABW0W6J5_9BACL</name>
<dbReference type="GO" id="GO:0016757">
    <property type="term" value="F:glycosyltransferase activity"/>
    <property type="evidence" value="ECO:0007669"/>
    <property type="project" value="UniProtKB-KW"/>
</dbReference>
<keyword evidence="1 3" id="KW-0808">Transferase</keyword>